<dbReference type="EMBL" id="BAABAS010000004">
    <property type="protein sequence ID" value="GAA4228158.1"/>
    <property type="molecule type" value="Genomic_DNA"/>
</dbReference>
<evidence type="ECO:0000256" key="1">
    <source>
        <dbReference type="SAM" id="MobiDB-lite"/>
    </source>
</evidence>
<evidence type="ECO:0000313" key="3">
    <source>
        <dbReference type="Proteomes" id="UP001501710"/>
    </source>
</evidence>
<dbReference type="RefSeq" id="WP_344892542.1">
    <property type="nucleotide sequence ID" value="NZ_BAABAS010000004.1"/>
</dbReference>
<reference evidence="3" key="1">
    <citation type="journal article" date="2019" name="Int. J. Syst. Evol. Microbiol.">
        <title>The Global Catalogue of Microorganisms (GCM) 10K type strain sequencing project: providing services to taxonomists for standard genome sequencing and annotation.</title>
        <authorList>
            <consortium name="The Broad Institute Genomics Platform"/>
            <consortium name="The Broad Institute Genome Sequencing Center for Infectious Disease"/>
            <person name="Wu L."/>
            <person name="Ma J."/>
        </authorList>
    </citation>
    <scope>NUCLEOTIDE SEQUENCE [LARGE SCALE GENOMIC DNA]</scope>
    <source>
        <strain evidence="3">JCM 17440</strain>
    </source>
</reference>
<name>A0ABP8BW28_9ACTN</name>
<dbReference type="Proteomes" id="UP001501710">
    <property type="component" value="Unassembled WGS sequence"/>
</dbReference>
<proteinExistence type="predicted"/>
<sequence>MGTRTISFRRSPNPISLNTRARQTGATSNQARSTALFQLATQIPAAILARTLGISVSSAVHWQQISAADWTSYAQTSASDQRPKAFRHFEHPTVPYPLRHAFGTTSSNRAAQRLVMDKGNLR</sequence>
<evidence type="ECO:0000313" key="2">
    <source>
        <dbReference type="EMBL" id="GAA4228158.1"/>
    </source>
</evidence>
<comment type="caution">
    <text evidence="2">The sequence shown here is derived from an EMBL/GenBank/DDBJ whole genome shotgun (WGS) entry which is preliminary data.</text>
</comment>
<gene>
    <name evidence="2" type="ORF">GCM10022254_17600</name>
</gene>
<accession>A0ABP8BW28</accession>
<keyword evidence="3" id="KW-1185">Reference proteome</keyword>
<organism evidence="2 3">
    <name type="scientific">Actinomadura meridiana</name>
    <dbReference type="NCBI Taxonomy" id="559626"/>
    <lineage>
        <taxon>Bacteria</taxon>
        <taxon>Bacillati</taxon>
        <taxon>Actinomycetota</taxon>
        <taxon>Actinomycetes</taxon>
        <taxon>Streptosporangiales</taxon>
        <taxon>Thermomonosporaceae</taxon>
        <taxon>Actinomadura</taxon>
    </lineage>
</organism>
<feature type="region of interest" description="Disordered" evidence="1">
    <location>
        <begin position="1"/>
        <end position="29"/>
    </location>
</feature>
<protein>
    <submittedName>
        <fullName evidence="2">Uncharacterized protein</fullName>
    </submittedName>
</protein>